<keyword evidence="1" id="KW-0472">Membrane</keyword>
<evidence type="ECO:0000313" key="3">
    <source>
        <dbReference type="Proteomes" id="UP000635565"/>
    </source>
</evidence>
<keyword evidence="1" id="KW-0812">Transmembrane</keyword>
<dbReference type="PANTHER" id="PTHR37314:SF4">
    <property type="entry name" value="UPF0700 TRANSMEMBRANE PROTEIN YOAK"/>
    <property type="match status" value="1"/>
</dbReference>
<keyword evidence="1" id="KW-1133">Transmembrane helix</keyword>
<gene>
    <name evidence="2" type="ORF">KSZ_37510</name>
</gene>
<protein>
    <submittedName>
        <fullName evidence="2">DUF1275 family protein</fullName>
    </submittedName>
</protein>
<dbReference type="RefSeq" id="WP_201363388.1">
    <property type="nucleotide sequence ID" value="NZ_BNJJ01000010.1"/>
</dbReference>
<keyword evidence="3" id="KW-1185">Reference proteome</keyword>
<feature type="transmembrane region" description="Helical" evidence="1">
    <location>
        <begin position="55"/>
        <end position="79"/>
    </location>
</feature>
<reference evidence="2 3" key="1">
    <citation type="journal article" date="2021" name="Int. J. Syst. Evol. Microbiol.">
        <title>Reticulibacter mediterranei gen. nov., sp. nov., within the new family Reticulibacteraceae fam. nov., and Ktedonospora formicarum gen. nov., sp. nov., Ktedonobacter robiniae sp. nov., Dictyobacter formicarum sp. nov. and Dictyobacter arantiisoli sp. nov., belonging to the class Ktedonobacteria.</title>
        <authorList>
            <person name="Yabe S."/>
            <person name="Zheng Y."/>
            <person name="Wang C.M."/>
            <person name="Sakai Y."/>
            <person name="Abe K."/>
            <person name="Yokota A."/>
            <person name="Donadio S."/>
            <person name="Cavaletti L."/>
            <person name="Monciardini P."/>
        </authorList>
    </citation>
    <scope>NUCLEOTIDE SEQUENCE [LARGE SCALE GENOMIC DNA]</scope>
    <source>
        <strain evidence="2 3">SOSP1-9</strain>
    </source>
</reference>
<feature type="transmembrane region" description="Helical" evidence="1">
    <location>
        <begin position="91"/>
        <end position="112"/>
    </location>
</feature>
<feature type="transmembrane region" description="Helical" evidence="1">
    <location>
        <begin position="12"/>
        <end position="35"/>
    </location>
</feature>
<accession>A0ABQ3VHT8</accession>
<feature type="transmembrane region" description="Helical" evidence="1">
    <location>
        <begin position="124"/>
        <end position="144"/>
    </location>
</feature>
<organism evidence="2 3">
    <name type="scientific">Dictyobacter formicarum</name>
    <dbReference type="NCBI Taxonomy" id="2778368"/>
    <lineage>
        <taxon>Bacteria</taxon>
        <taxon>Bacillati</taxon>
        <taxon>Chloroflexota</taxon>
        <taxon>Ktedonobacteria</taxon>
        <taxon>Ktedonobacterales</taxon>
        <taxon>Dictyobacteraceae</taxon>
        <taxon>Dictyobacter</taxon>
    </lineage>
</organism>
<evidence type="ECO:0000313" key="2">
    <source>
        <dbReference type="EMBL" id="GHO85745.1"/>
    </source>
</evidence>
<feature type="transmembrane region" description="Helical" evidence="1">
    <location>
        <begin position="226"/>
        <end position="245"/>
    </location>
</feature>
<feature type="transmembrane region" description="Helical" evidence="1">
    <location>
        <begin position="200"/>
        <end position="220"/>
    </location>
</feature>
<dbReference type="EMBL" id="BNJJ01000010">
    <property type="protein sequence ID" value="GHO85745.1"/>
    <property type="molecule type" value="Genomic_DNA"/>
</dbReference>
<dbReference type="PANTHER" id="PTHR37314">
    <property type="entry name" value="SLR0142 PROTEIN"/>
    <property type="match status" value="1"/>
</dbReference>
<dbReference type="Proteomes" id="UP000635565">
    <property type="component" value="Unassembled WGS sequence"/>
</dbReference>
<dbReference type="InterPro" id="IPR010699">
    <property type="entry name" value="DUF1275"/>
</dbReference>
<evidence type="ECO:0000256" key="1">
    <source>
        <dbReference type="SAM" id="Phobius"/>
    </source>
</evidence>
<proteinExistence type="predicted"/>
<dbReference type="Pfam" id="PF06912">
    <property type="entry name" value="DUF1275"/>
    <property type="match status" value="1"/>
</dbReference>
<name>A0ABQ3VHT8_9CHLR</name>
<sequence length="253" mass="28233">MQQHVRFERIWAAFLLAWVAAFSDAIGFLVLQQLGASFMSGNSMATGVALGRLDWPAALHSGFPIIMFFVGNMLGFLMLTLTRPWHIRSPFAIIFALEVIFLLAFLLVGSRSFQGGSVRPLDSWIFYVCTTLLTLAMGLQTATVRRARGEHISTTFVTGVLSNWANALAQYLPWLRQQLAEQSVLQVIRTPVHQASARHFFLLSGLWISYLIGAICGGVLELRLALTALVFPICILVVLIVIDVLQPFEREYF</sequence>
<comment type="caution">
    <text evidence="2">The sequence shown here is derived from an EMBL/GenBank/DDBJ whole genome shotgun (WGS) entry which is preliminary data.</text>
</comment>